<comment type="subcellular location">
    <subcellularLocation>
        <location evidence="1">Cell membrane</location>
        <topology evidence="1">Multi-pass membrane protein</topology>
    </subcellularLocation>
</comment>
<dbReference type="InterPro" id="IPR050297">
    <property type="entry name" value="LipidA_mod_glycosyltrf_83"/>
</dbReference>
<feature type="transmembrane region" description="Helical" evidence="8">
    <location>
        <begin position="335"/>
        <end position="357"/>
    </location>
</feature>
<feature type="transmembrane region" description="Helical" evidence="8">
    <location>
        <begin position="75"/>
        <end position="94"/>
    </location>
</feature>
<evidence type="ECO:0000313" key="10">
    <source>
        <dbReference type="EMBL" id="KKQ75422.1"/>
    </source>
</evidence>
<feature type="transmembrane region" description="Helical" evidence="8">
    <location>
        <begin position="261"/>
        <end position="281"/>
    </location>
</feature>
<feature type="transmembrane region" description="Helical" evidence="8">
    <location>
        <begin position="106"/>
        <end position="123"/>
    </location>
</feature>
<name>A0A0G0K987_9BACT</name>
<protein>
    <recommendedName>
        <fullName evidence="9">Glycosyltransferase RgtA/B/C/D-like domain-containing protein</fullName>
    </recommendedName>
</protein>
<evidence type="ECO:0000313" key="11">
    <source>
        <dbReference type="Proteomes" id="UP000034181"/>
    </source>
</evidence>
<dbReference type="GO" id="GO:0009103">
    <property type="term" value="P:lipopolysaccharide biosynthetic process"/>
    <property type="evidence" value="ECO:0007669"/>
    <property type="project" value="UniProtKB-ARBA"/>
</dbReference>
<dbReference type="Proteomes" id="UP000034181">
    <property type="component" value="Unassembled WGS sequence"/>
</dbReference>
<dbReference type="PANTHER" id="PTHR33908">
    <property type="entry name" value="MANNOSYLTRANSFERASE YKCB-RELATED"/>
    <property type="match status" value="1"/>
</dbReference>
<feature type="transmembrane region" description="Helical" evidence="8">
    <location>
        <begin position="287"/>
        <end position="305"/>
    </location>
</feature>
<keyword evidence="5 8" id="KW-0812">Transmembrane</keyword>
<dbReference type="EMBL" id="LBUZ01000011">
    <property type="protein sequence ID" value="KKQ75422.1"/>
    <property type="molecule type" value="Genomic_DNA"/>
</dbReference>
<evidence type="ECO:0000256" key="5">
    <source>
        <dbReference type="ARBA" id="ARBA00022692"/>
    </source>
</evidence>
<keyword evidence="2" id="KW-1003">Cell membrane</keyword>
<evidence type="ECO:0000256" key="4">
    <source>
        <dbReference type="ARBA" id="ARBA00022679"/>
    </source>
</evidence>
<dbReference type="PANTHER" id="PTHR33908:SF11">
    <property type="entry name" value="MEMBRANE PROTEIN"/>
    <property type="match status" value="1"/>
</dbReference>
<keyword evidence="3" id="KW-0328">Glycosyltransferase</keyword>
<dbReference type="GO" id="GO:0005886">
    <property type="term" value="C:plasma membrane"/>
    <property type="evidence" value="ECO:0007669"/>
    <property type="project" value="UniProtKB-SubCell"/>
</dbReference>
<feature type="transmembrane region" description="Helical" evidence="8">
    <location>
        <begin position="155"/>
        <end position="179"/>
    </location>
</feature>
<evidence type="ECO:0000256" key="6">
    <source>
        <dbReference type="ARBA" id="ARBA00022989"/>
    </source>
</evidence>
<accession>A0A0G0K987</accession>
<dbReference type="GO" id="GO:0016763">
    <property type="term" value="F:pentosyltransferase activity"/>
    <property type="evidence" value="ECO:0007669"/>
    <property type="project" value="TreeGrafter"/>
</dbReference>
<evidence type="ECO:0000256" key="7">
    <source>
        <dbReference type="ARBA" id="ARBA00023136"/>
    </source>
</evidence>
<feature type="transmembrane region" description="Helical" evidence="8">
    <location>
        <begin position="312"/>
        <end position="329"/>
    </location>
</feature>
<evidence type="ECO:0000259" key="9">
    <source>
        <dbReference type="Pfam" id="PF13231"/>
    </source>
</evidence>
<organism evidence="10 11">
    <name type="scientific">Candidatus Woesebacteria bacterium GW2011_GWB1_38_5b</name>
    <dbReference type="NCBI Taxonomy" id="1618569"/>
    <lineage>
        <taxon>Bacteria</taxon>
        <taxon>Candidatus Woeseibacteriota</taxon>
    </lineage>
</organism>
<dbReference type="AlphaFoldDB" id="A0A0G0K987"/>
<dbReference type="Pfam" id="PF13231">
    <property type="entry name" value="PMT_2"/>
    <property type="match status" value="1"/>
</dbReference>
<keyword evidence="7 8" id="KW-0472">Membrane</keyword>
<proteinExistence type="predicted"/>
<keyword evidence="6 8" id="KW-1133">Transmembrane helix</keyword>
<evidence type="ECO:0000256" key="3">
    <source>
        <dbReference type="ARBA" id="ARBA00022676"/>
    </source>
</evidence>
<gene>
    <name evidence="10" type="ORF">US96_C0011G0020</name>
</gene>
<dbReference type="InterPro" id="IPR038731">
    <property type="entry name" value="RgtA/B/C-like"/>
</dbReference>
<evidence type="ECO:0000256" key="8">
    <source>
        <dbReference type="SAM" id="Phobius"/>
    </source>
</evidence>
<feature type="domain" description="Glycosyltransferase RgtA/B/C/D-like" evidence="9">
    <location>
        <begin position="59"/>
        <end position="212"/>
    </location>
</feature>
<feature type="transmembrane region" description="Helical" evidence="8">
    <location>
        <begin position="199"/>
        <end position="219"/>
    </location>
</feature>
<keyword evidence="4" id="KW-0808">Transferase</keyword>
<comment type="caution">
    <text evidence="10">The sequence shown here is derived from an EMBL/GenBank/DDBJ whole genome shotgun (WGS) entry which is preliminary data.</text>
</comment>
<evidence type="ECO:0000256" key="2">
    <source>
        <dbReference type="ARBA" id="ARBA00022475"/>
    </source>
</evidence>
<sequence length="495" mass="57221">MTAKNYLLILLIFLYFVSRLLFLTSVPVFNDESTYLRVAAHQIKEPDHSPYSLKVGKEPLLPYLFGAAGEFSGNYLIGGRIISIIFGFFTFLGITLFTKELFGKKAGLFSGFLYILAPFTIFFDRLALLDSGVSTISAWSLFLTYLLFKEKKWIFSALLGFVLGIGIWIKATSMFFVFLPLMAYPFYYFFDKSKKEEKNYVFLMLLLPLGITSIFYLLLRSHPFYSDYSQIIGQYTYRISEVFSFPIVSWIQNSISISEWLFFYLTPIVLILSLLFIYQYRNEIHKYYLIILWFVLPLVYEILAGKMLTSRHVLLLTIPLIALSGAYLSKISNKVILYLILGIFSVISLFYIFILYLNPQKLPDFYIHKAKSDMMQYFYGFSSGYGVSESIEYLKNLSKDRNIIVIVRNDFGNPEDAVIGHLYYNTNTQVIPLPSVDQDGFKENIETILTNAGETPVYFVSRGNYFAGADKYFKEEKIFKKPNDEEFVGVYKLGI</sequence>
<evidence type="ECO:0000256" key="1">
    <source>
        <dbReference type="ARBA" id="ARBA00004651"/>
    </source>
</evidence>
<reference evidence="10 11" key="1">
    <citation type="journal article" date="2015" name="Nature">
        <title>rRNA introns, odd ribosomes, and small enigmatic genomes across a large radiation of phyla.</title>
        <authorList>
            <person name="Brown C.T."/>
            <person name="Hug L.A."/>
            <person name="Thomas B.C."/>
            <person name="Sharon I."/>
            <person name="Castelle C.J."/>
            <person name="Singh A."/>
            <person name="Wilkins M.J."/>
            <person name="Williams K.H."/>
            <person name="Banfield J.F."/>
        </authorList>
    </citation>
    <scope>NUCLEOTIDE SEQUENCE [LARGE SCALE GENOMIC DNA]</scope>
</reference>
<feature type="transmembrane region" description="Helical" evidence="8">
    <location>
        <begin position="7"/>
        <end position="29"/>
    </location>
</feature>